<dbReference type="AlphaFoldDB" id="A0A1H6INL3"/>
<reference evidence="4" key="1">
    <citation type="submission" date="2016-10" db="EMBL/GenBank/DDBJ databases">
        <authorList>
            <person name="Varghese N."/>
            <person name="Submissions S."/>
        </authorList>
    </citation>
    <scope>NUCLEOTIDE SEQUENCE [LARGE SCALE GENOMIC DNA]</scope>
    <source>
        <strain evidence="4">DSM 13234</strain>
    </source>
</reference>
<accession>A0A1H6INL3</accession>
<proteinExistence type="inferred from homology"/>
<dbReference type="PANTHER" id="PTHR33449:SF1">
    <property type="entry name" value="NUCLEOID-ASSOCIATED PROTEIN YBAB"/>
    <property type="match status" value="1"/>
</dbReference>
<dbReference type="PANTHER" id="PTHR33449">
    <property type="entry name" value="NUCLEOID-ASSOCIATED PROTEIN YBAB"/>
    <property type="match status" value="1"/>
</dbReference>
<dbReference type="NCBIfam" id="TIGR00103">
    <property type="entry name" value="DNA_YbaB_EbfC"/>
    <property type="match status" value="1"/>
</dbReference>
<dbReference type="OrthoDB" id="9803080at2"/>
<dbReference type="Pfam" id="PF02575">
    <property type="entry name" value="YbaB_DNA_bd"/>
    <property type="match status" value="1"/>
</dbReference>
<comment type="similarity">
    <text evidence="2">Belongs to the YbaB/EbfC family.</text>
</comment>
<dbReference type="GO" id="GO:0005829">
    <property type="term" value="C:cytosol"/>
    <property type="evidence" value="ECO:0007669"/>
    <property type="project" value="TreeGrafter"/>
</dbReference>
<dbReference type="HAMAP" id="MF_00274">
    <property type="entry name" value="DNA_YbaB_EbfC"/>
    <property type="match status" value="1"/>
</dbReference>
<dbReference type="Proteomes" id="UP000182983">
    <property type="component" value="Unassembled WGS sequence"/>
</dbReference>
<organism evidence="3 4">
    <name type="scientific">Magnetospirillum fulvum</name>
    <name type="common">Rhodospirillum fulvum</name>
    <dbReference type="NCBI Taxonomy" id="1082"/>
    <lineage>
        <taxon>Bacteria</taxon>
        <taxon>Pseudomonadati</taxon>
        <taxon>Pseudomonadota</taxon>
        <taxon>Alphaproteobacteria</taxon>
        <taxon>Rhodospirillales</taxon>
        <taxon>Rhodospirillaceae</taxon>
        <taxon>Magnetospirillum</taxon>
    </lineage>
</organism>
<evidence type="ECO:0000313" key="4">
    <source>
        <dbReference type="Proteomes" id="UP000182983"/>
    </source>
</evidence>
<dbReference type="GO" id="GO:0043590">
    <property type="term" value="C:bacterial nucleoid"/>
    <property type="evidence" value="ECO:0007669"/>
    <property type="project" value="UniProtKB-UniRule"/>
</dbReference>
<dbReference type="InterPro" id="IPR036894">
    <property type="entry name" value="YbaB-like_sf"/>
</dbReference>
<protein>
    <recommendedName>
        <fullName evidence="2">Nucleoid-associated protein SAMN04244559_02630</fullName>
    </recommendedName>
</protein>
<evidence type="ECO:0000256" key="2">
    <source>
        <dbReference type="HAMAP-Rule" id="MF_00274"/>
    </source>
</evidence>
<comment type="subcellular location">
    <subcellularLocation>
        <location evidence="2">Cytoplasm</location>
        <location evidence="2">Nucleoid</location>
    </subcellularLocation>
</comment>
<comment type="function">
    <text evidence="2">Binds to DNA and alters its conformation. May be involved in regulation of gene expression, nucleoid organization and DNA protection.</text>
</comment>
<comment type="subunit">
    <text evidence="2">Homodimer.</text>
</comment>
<sequence>MKNLGNLMKQASQMQAKMGEMQLKLAETEVEGSAGAGMVRLTITGKYDLRKLTIDPALVNAEEVSVLEDLIVAAFADAKSKAEAVMQEEMEKITGGMGLPAGLKLPF</sequence>
<evidence type="ECO:0000313" key="3">
    <source>
        <dbReference type="EMBL" id="SEH49598.1"/>
    </source>
</evidence>
<dbReference type="EMBL" id="FNWO01000011">
    <property type="protein sequence ID" value="SEH49598.1"/>
    <property type="molecule type" value="Genomic_DNA"/>
</dbReference>
<dbReference type="SUPFAM" id="SSF82607">
    <property type="entry name" value="YbaB-like"/>
    <property type="match status" value="1"/>
</dbReference>
<dbReference type="PIRSF" id="PIRSF004555">
    <property type="entry name" value="UCP004555"/>
    <property type="match status" value="1"/>
</dbReference>
<dbReference type="Gene3D" id="3.30.1310.10">
    <property type="entry name" value="Nucleoid-associated protein YbaB-like domain"/>
    <property type="match status" value="1"/>
</dbReference>
<dbReference type="GO" id="GO:0003677">
    <property type="term" value="F:DNA binding"/>
    <property type="evidence" value="ECO:0007669"/>
    <property type="project" value="UniProtKB-UniRule"/>
</dbReference>
<keyword evidence="1 2" id="KW-0238">DNA-binding</keyword>
<name>A0A1H6INL3_MAGFU</name>
<dbReference type="RefSeq" id="WP_074769307.1">
    <property type="nucleotide sequence ID" value="NZ_FNWO01000011.1"/>
</dbReference>
<keyword evidence="4" id="KW-1185">Reference proteome</keyword>
<keyword evidence="2" id="KW-0963">Cytoplasm</keyword>
<evidence type="ECO:0000256" key="1">
    <source>
        <dbReference type="ARBA" id="ARBA00023125"/>
    </source>
</evidence>
<gene>
    <name evidence="3" type="ORF">SAMN04244559_02630</name>
</gene>
<dbReference type="InterPro" id="IPR004401">
    <property type="entry name" value="YbaB/EbfC"/>
</dbReference>